<evidence type="ECO:0000256" key="1">
    <source>
        <dbReference type="ARBA" id="ARBA00008239"/>
    </source>
</evidence>
<evidence type="ECO:0000256" key="2">
    <source>
        <dbReference type="ARBA" id="ARBA00023186"/>
    </source>
</evidence>
<feature type="transmembrane region" description="Helical" evidence="3">
    <location>
        <begin position="156"/>
        <end position="179"/>
    </location>
</feature>
<dbReference type="InterPro" id="IPR037196">
    <property type="entry name" value="HSP90_C"/>
</dbReference>
<evidence type="ECO:0000313" key="4">
    <source>
        <dbReference type="EMBL" id="KAK9027697.1"/>
    </source>
</evidence>
<proteinExistence type="inferred from homology"/>
<evidence type="ECO:0000313" key="5">
    <source>
        <dbReference type="Proteomes" id="UP001396334"/>
    </source>
</evidence>
<dbReference type="SUPFAM" id="SSF48371">
    <property type="entry name" value="ARM repeat"/>
    <property type="match status" value="1"/>
</dbReference>
<dbReference type="EMBL" id="JBBPBN010000012">
    <property type="protein sequence ID" value="KAK9027697.1"/>
    <property type="molecule type" value="Genomic_DNA"/>
</dbReference>
<keyword evidence="3" id="KW-0472">Membrane</keyword>
<dbReference type="Gene3D" id="1.25.10.10">
    <property type="entry name" value="Leucine-rich Repeat Variant"/>
    <property type="match status" value="1"/>
</dbReference>
<comment type="caution">
    <text evidence="4">The sequence shown here is derived from an EMBL/GenBank/DDBJ whole genome shotgun (WGS) entry which is preliminary data.</text>
</comment>
<dbReference type="InterPro" id="IPR052402">
    <property type="entry name" value="ADCK_kinase"/>
</dbReference>
<dbReference type="Proteomes" id="UP001396334">
    <property type="component" value="Unassembled WGS sequence"/>
</dbReference>
<keyword evidence="3" id="KW-0812">Transmembrane</keyword>
<gene>
    <name evidence="4" type="ORF">V6N11_067520</name>
</gene>
<dbReference type="InterPro" id="IPR011989">
    <property type="entry name" value="ARM-like"/>
</dbReference>
<evidence type="ECO:0000256" key="3">
    <source>
        <dbReference type="SAM" id="Phobius"/>
    </source>
</evidence>
<dbReference type="Pfam" id="PF00183">
    <property type="entry name" value="HSP90"/>
    <property type="match status" value="1"/>
</dbReference>
<sequence length="660" mass="75610">MTVNVEGSTQTRVLETENLKAMGFSVRVTNSNWGKIPMYEWRQTVGHETSLVYPNRRCDDQNKGLSINIQSSKHDWNPLRRNMSNEMLTRVTRTLATIGDLAHSIEWVGEHNFHKVLIPLFDPGGSDITDQSHYRNIATSFNLSTLINGRTKLESVIVAILIVVAQVTSSLPLVGWYFWSILSANDVLYFFESKLSRNGELALRRVIRKYLAKKYIQFFFEIAENKEVVANTCRSIADIIKDYGYVNLESYMPQHVDATLTVLREESNCLQLENESNIDDEDDTKHEELFMNVVSDLLPTFAKSIMLREESNCLQLENESNIDDEDDTKHEELFMNVVSDLLPTFAKSISCHFAHVFTKLFEPLMKFLTASRPPQDRTMVVACIAEIAQGMSDPIEGCVDRLMPLVLKELASSSTTNRRNVAFFVEELTKNGRESALEESLKILKRHFGYFHEDVRLQVIIALEHILTVTLTIFQCQNDGLMKAREMHDIVMNIYIKTVIEDDDKVEKVVVSNRVDDFPCYSMIGEYGRTTNMEGLMKAQALKDNNIAGTATTFSSTAKSKSGVGEAIRRDFMGINSMARLSREATHLNNLIYNFRRWRDVSFPKFVHPLVHCIVLVETYEQWESVAYYVDDLKGHDRIKSFRNPVDPALPSLFLFWFLC</sequence>
<dbReference type="Gene3D" id="1.20.120.790">
    <property type="entry name" value="Heat shock protein 90, C-terminal domain"/>
    <property type="match status" value="1"/>
</dbReference>
<dbReference type="PANTHER" id="PTHR45890">
    <property type="entry name" value="AARF DOMAIN CONTAINING KINASE 2 (PREDICTED)"/>
    <property type="match status" value="1"/>
</dbReference>
<keyword evidence="5" id="KW-1185">Reference proteome</keyword>
<dbReference type="SUPFAM" id="SSF110942">
    <property type="entry name" value="HSP90 C-terminal domain"/>
    <property type="match status" value="1"/>
</dbReference>
<reference evidence="4 5" key="1">
    <citation type="journal article" date="2024" name="G3 (Bethesda)">
        <title>Genome assembly of Hibiscus sabdariffa L. provides insights into metabolisms of medicinal natural products.</title>
        <authorList>
            <person name="Kim T."/>
        </authorList>
    </citation>
    <scope>NUCLEOTIDE SEQUENCE [LARGE SCALE GENOMIC DNA]</scope>
    <source>
        <strain evidence="4">TK-2024</strain>
        <tissue evidence="4">Old leaves</tissue>
    </source>
</reference>
<name>A0ABR2SRY3_9ROSI</name>
<accession>A0ABR2SRY3</accession>
<dbReference type="PANTHER" id="PTHR45890:SF1">
    <property type="entry name" value="AARF DOMAIN CONTAINING KINASE 2"/>
    <property type="match status" value="1"/>
</dbReference>
<dbReference type="InterPro" id="IPR016024">
    <property type="entry name" value="ARM-type_fold"/>
</dbReference>
<dbReference type="InterPro" id="IPR001404">
    <property type="entry name" value="Hsp90_fam"/>
</dbReference>
<organism evidence="4 5">
    <name type="scientific">Hibiscus sabdariffa</name>
    <name type="common">roselle</name>
    <dbReference type="NCBI Taxonomy" id="183260"/>
    <lineage>
        <taxon>Eukaryota</taxon>
        <taxon>Viridiplantae</taxon>
        <taxon>Streptophyta</taxon>
        <taxon>Embryophyta</taxon>
        <taxon>Tracheophyta</taxon>
        <taxon>Spermatophyta</taxon>
        <taxon>Magnoliopsida</taxon>
        <taxon>eudicotyledons</taxon>
        <taxon>Gunneridae</taxon>
        <taxon>Pentapetalae</taxon>
        <taxon>rosids</taxon>
        <taxon>malvids</taxon>
        <taxon>Malvales</taxon>
        <taxon>Malvaceae</taxon>
        <taxon>Malvoideae</taxon>
        <taxon>Hibiscus</taxon>
    </lineage>
</organism>
<keyword evidence="2" id="KW-0143">Chaperone</keyword>
<comment type="similarity">
    <text evidence="1">Belongs to the heat shock protein 90 family.</text>
</comment>
<keyword evidence="3" id="KW-1133">Transmembrane helix</keyword>
<protein>
    <submittedName>
        <fullName evidence="4">Uncharacterized protein</fullName>
    </submittedName>
</protein>